<gene>
    <name evidence="2" type="ORF">ACA1_066420</name>
</gene>
<keyword evidence="3" id="KW-1185">Reference proteome</keyword>
<reference evidence="2 3" key="1">
    <citation type="journal article" date="2013" name="Genome Biol.">
        <title>Genome of Acanthamoeba castellanii highlights extensive lateral gene transfer and early evolution of tyrosine kinase signaling.</title>
        <authorList>
            <person name="Clarke M."/>
            <person name="Lohan A.J."/>
            <person name="Liu B."/>
            <person name="Lagkouvardos I."/>
            <person name="Roy S."/>
            <person name="Zafar N."/>
            <person name="Bertelli C."/>
            <person name="Schilde C."/>
            <person name="Kianianmomeni A."/>
            <person name="Burglin T.R."/>
            <person name="Frech C."/>
            <person name="Turcotte B."/>
            <person name="Kopec K.O."/>
            <person name="Synnott J.M."/>
            <person name="Choo C."/>
            <person name="Paponov I."/>
            <person name="Finkler A."/>
            <person name="Soon Heng Tan C."/>
            <person name="Hutchins A.P."/>
            <person name="Weinmeier T."/>
            <person name="Rattei T."/>
            <person name="Chu J.S."/>
            <person name="Gimenez G."/>
            <person name="Irimia M."/>
            <person name="Rigden D.J."/>
            <person name="Fitzpatrick D.A."/>
            <person name="Lorenzo-Morales J."/>
            <person name="Bateman A."/>
            <person name="Chiu C.H."/>
            <person name="Tang P."/>
            <person name="Hegemann P."/>
            <person name="Fromm H."/>
            <person name="Raoult D."/>
            <person name="Greub G."/>
            <person name="Miranda-Saavedra D."/>
            <person name="Chen N."/>
            <person name="Nash P."/>
            <person name="Ginger M.L."/>
            <person name="Horn M."/>
            <person name="Schaap P."/>
            <person name="Caler L."/>
            <person name="Loftus B."/>
        </authorList>
    </citation>
    <scope>NUCLEOTIDE SEQUENCE [LARGE SCALE GENOMIC DNA]</scope>
    <source>
        <strain evidence="2 3">Neff</strain>
    </source>
</reference>
<protein>
    <submittedName>
        <fullName evidence="2">Uncharacterized protein</fullName>
    </submittedName>
</protein>
<dbReference type="RefSeq" id="XP_004336635.1">
    <property type="nucleotide sequence ID" value="XM_004336587.1"/>
</dbReference>
<dbReference type="GeneID" id="14915225"/>
<evidence type="ECO:0000313" key="2">
    <source>
        <dbReference type="EMBL" id="ELR14622.1"/>
    </source>
</evidence>
<dbReference type="Proteomes" id="UP000011083">
    <property type="component" value="Unassembled WGS sequence"/>
</dbReference>
<accession>L8GP19</accession>
<dbReference type="EMBL" id="KB008048">
    <property type="protein sequence ID" value="ELR14622.1"/>
    <property type="molecule type" value="Genomic_DNA"/>
</dbReference>
<dbReference type="OrthoDB" id="2985092at2759"/>
<evidence type="ECO:0000256" key="1">
    <source>
        <dbReference type="SAM" id="Coils"/>
    </source>
</evidence>
<proteinExistence type="predicted"/>
<name>L8GP19_ACACF</name>
<feature type="coiled-coil region" evidence="1">
    <location>
        <begin position="136"/>
        <end position="163"/>
    </location>
</feature>
<dbReference type="KEGG" id="acan:ACA1_066420"/>
<organism evidence="2 3">
    <name type="scientific">Acanthamoeba castellanii (strain ATCC 30010 / Neff)</name>
    <dbReference type="NCBI Taxonomy" id="1257118"/>
    <lineage>
        <taxon>Eukaryota</taxon>
        <taxon>Amoebozoa</taxon>
        <taxon>Discosea</taxon>
        <taxon>Longamoebia</taxon>
        <taxon>Centramoebida</taxon>
        <taxon>Acanthamoebidae</taxon>
        <taxon>Acanthamoeba</taxon>
    </lineage>
</organism>
<keyword evidence="1" id="KW-0175">Coiled coil</keyword>
<sequence>MQADVPQGIWAVNDESRAVLVDLKAIGHLTPHSSEAATAILSSFLATVKFSDFMRIEDQLEVSIVGSMVPASGSTPAEAMTCAQVAGCGGFVSISVTRKGSPHPLIKTLARKGFLHDLVCGRNQNSLANTTLKADNTTLKADNAALKTRVDAIEADNTTLKADNTALKTRVDAIKADNTTLKADIATLKTAMASLAAVLNKWE</sequence>
<dbReference type="VEuPathDB" id="AmoebaDB:ACA1_066420"/>
<dbReference type="AlphaFoldDB" id="L8GP19"/>
<dbReference type="Gene3D" id="1.20.5.170">
    <property type="match status" value="1"/>
</dbReference>
<evidence type="ECO:0000313" key="3">
    <source>
        <dbReference type="Proteomes" id="UP000011083"/>
    </source>
</evidence>